<sequence length="86" mass="8667">MSLRSTLAIAAPLLLALSACGDDTEVAVDDDGREASGEVLDGTISDEMIPLDEMRSQAPLAEAADGEENGEGGGEGSGETDNAEAD</sequence>
<keyword evidence="2" id="KW-0732">Signal</keyword>
<dbReference type="PROSITE" id="PS51257">
    <property type="entry name" value="PROKAR_LIPOPROTEIN"/>
    <property type="match status" value="1"/>
</dbReference>
<organism evidence="3 4">
    <name type="scientific">Aurantiacibacter rhizosphaerae</name>
    <dbReference type="NCBI Taxonomy" id="2691582"/>
    <lineage>
        <taxon>Bacteria</taxon>
        <taxon>Pseudomonadati</taxon>
        <taxon>Pseudomonadota</taxon>
        <taxon>Alphaproteobacteria</taxon>
        <taxon>Sphingomonadales</taxon>
        <taxon>Erythrobacteraceae</taxon>
        <taxon>Aurantiacibacter</taxon>
    </lineage>
</organism>
<comment type="caution">
    <text evidence="3">The sequence shown here is derived from an EMBL/GenBank/DDBJ whole genome shotgun (WGS) entry which is preliminary data.</text>
</comment>
<name>A0A844XC63_9SPHN</name>
<feature type="region of interest" description="Disordered" evidence="1">
    <location>
        <begin position="27"/>
        <end position="86"/>
    </location>
</feature>
<feature type="signal peptide" evidence="2">
    <location>
        <begin position="1"/>
        <end position="21"/>
    </location>
</feature>
<evidence type="ECO:0000313" key="4">
    <source>
        <dbReference type="Proteomes" id="UP000461409"/>
    </source>
</evidence>
<evidence type="ECO:0000313" key="3">
    <source>
        <dbReference type="EMBL" id="MWV27224.1"/>
    </source>
</evidence>
<feature type="chain" id="PRO_5032487139" description="Argininosuccinate lyase" evidence="2">
    <location>
        <begin position="22"/>
        <end position="86"/>
    </location>
</feature>
<reference evidence="3 4" key="2">
    <citation type="submission" date="2020-02" db="EMBL/GenBank/DDBJ databases">
        <title>Erythrobacter dongmakensis sp. nov., isolated from a tidal mudflat.</title>
        <authorList>
            <person name="Kim I.S."/>
        </authorList>
    </citation>
    <scope>NUCLEOTIDE SEQUENCE [LARGE SCALE GENOMIC DNA]</scope>
    <source>
        <strain evidence="3 4">GH3-10</strain>
    </source>
</reference>
<evidence type="ECO:0008006" key="5">
    <source>
        <dbReference type="Google" id="ProtNLM"/>
    </source>
</evidence>
<proteinExistence type="predicted"/>
<dbReference type="RefSeq" id="WP_160484815.1">
    <property type="nucleotide sequence ID" value="NZ_WUBR01000001.1"/>
</dbReference>
<dbReference type="EMBL" id="WUBR01000001">
    <property type="protein sequence ID" value="MWV27224.1"/>
    <property type="molecule type" value="Genomic_DNA"/>
</dbReference>
<dbReference type="AlphaFoldDB" id="A0A844XC63"/>
<gene>
    <name evidence="3" type="ORF">GRF63_04835</name>
</gene>
<protein>
    <recommendedName>
        <fullName evidence="5">Argininosuccinate lyase</fullName>
    </recommendedName>
</protein>
<dbReference type="Proteomes" id="UP000461409">
    <property type="component" value="Unassembled WGS sequence"/>
</dbReference>
<evidence type="ECO:0000256" key="1">
    <source>
        <dbReference type="SAM" id="MobiDB-lite"/>
    </source>
</evidence>
<reference evidence="3 4" key="1">
    <citation type="submission" date="2019-12" db="EMBL/GenBank/DDBJ databases">
        <authorList>
            <person name="Lee S.D."/>
        </authorList>
    </citation>
    <scope>NUCLEOTIDE SEQUENCE [LARGE SCALE GENOMIC DNA]</scope>
    <source>
        <strain evidence="3 4">GH3-10</strain>
    </source>
</reference>
<keyword evidence="4" id="KW-1185">Reference proteome</keyword>
<accession>A0A844XC63</accession>
<evidence type="ECO:0000256" key="2">
    <source>
        <dbReference type="SAM" id="SignalP"/>
    </source>
</evidence>